<accession>A0A7D5PDJ9</accession>
<evidence type="ECO:0000256" key="2">
    <source>
        <dbReference type="SAM" id="Phobius"/>
    </source>
</evidence>
<dbReference type="OrthoDB" id="387616at2157"/>
<dbReference type="AlphaFoldDB" id="A0A7D5PDJ9"/>
<gene>
    <name evidence="3" type="ORF">HZS54_05035</name>
</gene>
<keyword evidence="4" id="KW-1185">Reference proteome</keyword>
<name>A0A7D5PDJ9_9EURY</name>
<keyword evidence="2" id="KW-0812">Transmembrane</keyword>
<proteinExistence type="predicted"/>
<keyword evidence="2" id="KW-0472">Membrane</keyword>
<feature type="region of interest" description="Disordered" evidence="1">
    <location>
        <begin position="145"/>
        <end position="164"/>
    </location>
</feature>
<dbReference type="GeneID" id="56081930"/>
<keyword evidence="2" id="KW-1133">Transmembrane helix</keyword>
<sequence>MPPTIRAALREEFDYWWVFAVVSAVTLLAGTLDATAAELAVVLGAFHAEKGFDAVEAAGETSRRVAKASTALVAAVGTGALLVLGSGPSLVAMLLLACLACAAQAAKASLVGAEPDGDRPADGARAADPADRAVLAALDERPRTRRELREAVDEDPVDAGSDAIDAALDRLRDRGAVERAGSEYRVAPEPDPGFVERLRSLVSGRGRATDRGRASSGRAGGRAGSYEAGLSSVTSGSERAAGDTGTADGRETAGGTGDRENGGRDGAAADERGRDRERGREYEAADR</sequence>
<evidence type="ECO:0000313" key="4">
    <source>
        <dbReference type="Proteomes" id="UP000509346"/>
    </source>
</evidence>
<organism evidence="3 4">
    <name type="scientific">Halosimplex pelagicum</name>
    <dbReference type="NCBI Taxonomy" id="869886"/>
    <lineage>
        <taxon>Archaea</taxon>
        <taxon>Methanobacteriati</taxon>
        <taxon>Methanobacteriota</taxon>
        <taxon>Stenosarchaea group</taxon>
        <taxon>Halobacteria</taxon>
        <taxon>Halobacteriales</taxon>
        <taxon>Haloarculaceae</taxon>
        <taxon>Halosimplex</taxon>
    </lineage>
</organism>
<dbReference type="RefSeq" id="WP_179920852.1">
    <property type="nucleotide sequence ID" value="NZ_CP058909.1"/>
</dbReference>
<feature type="compositionally biased region" description="Basic and acidic residues" evidence="1">
    <location>
        <begin position="257"/>
        <end position="287"/>
    </location>
</feature>
<feature type="region of interest" description="Disordered" evidence="1">
    <location>
        <begin position="205"/>
        <end position="287"/>
    </location>
</feature>
<feature type="transmembrane region" description="Helical" evidence="2">
    <location>
        <begin position="15"/>
        <end position="44"/>
    </location>
</feature>
<protein>
    <submittedName>
        <fullName evidence="3">Uncharacterized protein</fullName>
    </submittedName>
</protein>
<evidence type="ECO:0000313" key="3">
    <source>
        <dbReference type="EMBL" id="QLH81040.1"/>
    </source>
</evidence>
<dbReference type="EMBL" id="CP058909">
    <property type="protein sequence ID" value="QLH81040.1"/>
    <property type="molecule type" value="Genomic_DNA"/>
</dbReference>
<dbReference type="KEGG" id="hpel:HZS54_05035"/>
<reference evidence="3 4" key="1">
    <citation type="submission" date="2020-07" db="EMBL/GenBank/DDBJ databases">
        <title>Halosimplex litoreum sp. nov. and Halosimplex rubrum sp. nov., isolated from different salt environments.</title>
        <authorList>
            <person name="Cui H."/>
        </authorList>
    </citation>
    <scope>NUCLEOTIDE SEQUENCE [LARGE SCALE GENOMIC DNA]</scope>
    <source>
        <strain evidence="3 4">R2</strain>
    </source>
</reference>
<feature type="transmembrane region" description="Helical" evidence="2">
    <location>
        <begin position="65"/>
        <end position="84"/>
    </location>
</feature>
<dbReference type="Proteomes" id="UP000509346">
    <property type="component" value="Chromosome"/>
</dbReference>
<evidence type="ECO:0000256" key="1">
    <source>
        <dbReference type="SAM" id="MobiDB-lite"/>
    </source>
</evidence>